<dbReference type="SUPFAM" id="SSF53756">
    <property type="entry name" value="UDP-Glycosyltransferase/glycogen phosphorylase"/>
    <property type="match status" value="1"/>
</dbReference>
<dbReference type="Proteomes" id="UP000093080">
    <property type="component" value="Unassembled WGS sequence"/>
</dbReference>
<dbReference type="EMBL" id="MAGO01000010">
    <property type="protein sequence ID" value="OCC14662.1"/>
    <property type="molecule type" value="Genomic_DNA"/>
</dbReference>
<dbReference type="PANTHER" id="PTHR43174:SF1">
    <property type="entry name" value="UDP-N-ACETYLGLUCOSAMINE 2-EPIMERASE"/>
    <property type="match status" value="1"/>
</dbReference>
<evidence type="ECO:0000256" key="1">
    <source>
        <dbReference type="RuleBase" id="RU003513"/>
    </source>
</evidence>
<dbReference type="CDD" id="cd03786">
    <property type="entry name" value="GTB_UDP-GlcNAc_2-Epimerase"/>
    <property type="match status" value="1"/>
</dbReference>
<dbReference type="InterPro" id="IPR003331">
    <property type="entry name" value="UDP_GlcNAc_Epimerase_2_dom"/>
</dbReference>
<name>A0A1B9F411_9BACT</name>
<organism evidence="3 4">
    <name type="scientific">Dissulfuribacter thermophilus</name>
    <dbReference type="NCBI Taxonomy" id="1156395"/>
    <lineage>
        <taxon>Bacteria</taxon>
        <taxon>Pseudomonadati</taxon>
        <taxon>Thermodesulfobacteriota</taxon>
        <taxon>Dissulfuribacteria</taxon>
        <taxon>Dissulfuribacterales</taxon>
        <taxon>Dissulfuribacteraceae</taxon>
        <taxon>Dissulfuribacter</taxon>
    </lineage>
</organism>
<dbReference type="PANTHER" id="PTHR43174">
    <property type="entry name" value="UDP-N-ACETYLGLUCOSAMINE 2-EPIMERASE"/>
    <property type="match status" value="1"/>
</dbReference>
<proteinExistence type="inferred from homology"/>
<sequence>MTNNKLLINNSRNIVCIIVGTRPGIIKMSPLIRECEHRGLEHFVLHTGQHYSPEMDNVFFRDLGLKLPKHHLKHIREYVTHGAKTGMMLMGIEKLLMEERPRVVLVCGDANTNLAGALAARKLHCIIGHVESGLRSNDWRMPEEHNRVIMDHISELLFAPTEETAQNLRKDNVRGKIIVTGNTIVDAVMQNIKIARSKSTILLDLGLKNNSYFLMTIHREENVDNPYILADLIECIKLVIRFFKKEIIFPLHPRTGKRLKEFGLTERLDSIKGLRIIEPLGYLDMLVLLEQCAVVLTDSGGLQEEACILEVPCVTLRENTERPETVLVGANVIAGTNPRTVKAAVEKMLSVARTWTNPLGDGRAAERIIDEVQKVLKDDVSGLPC</sequence>
<accession>A0A1B9F411</accession>
<dbReference type="OrthoDB" id="9803238at2"/>
<dbReference type="RefSeq" id="WP_067619648.1">
    <property type="nucleotide sequence ID" value="NZ_MAGO01000010.1"/>
</dbReference>
<evidence type="ECO:0000313" key="4">
    <source>
        <dbReference type="Proteomes" id="UP000093080"/>
    </source>
</evidence>
<evidence type="ECO:0000259" key="2">
    <source>
        <dbReference type="Pfam" id="PF02350"/>
    </source>
</evidence>
<dbReference type="AlphaFoldDB" id="A0A1B9F411"/>
<dbReference type="NCBIfam" id="TIGR00236">
    <property type="entry name" value="wecB"/>
    <property type="match status" value="1"/>
</dbReference>
<keyword evidence="1" id="KW-0413">Isomerase</keyword>
<protein>
    <submittedName>
        <fullName evidence="3">UDP-N-acetylglucosamine 2-epimerase</fullName>
    </submittedName>
</protein>
<keyword evidence="4" id="KW-1185">Reference proteome</keyword>
<comment type="similarity">
    <text evidence="1">Belongs to the UDP-N-acetylglucosamine 2-epimerase family.</text>
</comment>
<dbReference type="Gene3D" id="3.40.50.2000">
    <property type="entry name" value="Glycogen Phosphorylase B"/>
    <property type="match status" value="2"/>
</dbReference>
<dbReference type="PATRIC" id="fig|1156395.6.peg.1991"/>
<reference evidence="3 4" key="1">
    <citation type="submission" date="2016-06" db="EMBL/GenBank/DDBJ databases">
        <title>Respiratory ammonification of nitrate coupled to the oxidation of elemental sulfur in deep-sea autotrophic thermophilic bacteria.</title>
        <authorList>
            <person name="Slobodkina G.B."/>
            <person name="Mardanov A.V."/>
            <person name="Ravin N.V."/>
            <person name="Frolova A.A."/>
            <person name="Viryasiv M.B."/>
            <person name="Chernyh N.A."/>
            <person name="Bonch-Osmolovskaya E.A."/>
            <person name="Slobodkin A.I."/>
        </authorList>
    </citation>
    <scope>NUCLEOTIDE SEQUENCE [LARGE SCALE GENOMIC DNA]</scope>
    <source>
        <strain evidence="3 4">S69</strain>
    </source>
</reference>
<dbReference type="Pfam" id="PF02350">
    <property type="entry name" value="Epimerase_2"/>
    <property type="match status" value="1"/>
</dbReference>
<dbReference type="InterPro" id="IPR029767">
    <property type="entry name" value="WecB-like"/>
</dbReference>
<dbReference type="STRING" id="1156395.DBT_1977"/>
<evidence type="ECO:0000313" key="3">
    <source>
        <dbReference type="EMBL" id="OCC14662.1"/>
    </source>
</evidence>
<comment type="caution">
    <text evidence="3">The sequence shown here is derived from an EMBL/GenBank/DDBJ whole genome shotgun (WGS) entry which is preliminary data.</text>
</comment>
<feature type="domain" description="UDP-N-acetylglucosamine 2-epimerase" evidence="2">
    <location>
        <begin position="35"/>
        <end position="371"/>
    </location>
</feature>
<gene>
    <name evidence="3" type="ORF">DBT_1977</name>
</gene>
<dbReference type="GO" id="GO:0016853">
    <property type="term" value="F:isomerase activity"/>
    <property type="evidence" value="ECO:0007669"/>
    <property type="project" value="UniProtKB-KW"/>
</dbReference>